<proteinExistence type="predicted"/>
<protein>
    <submittedName>
        <fullName evidence="6">DNA-binding transcriptional regulator, AcrR family</fullName>
    </submittedName>
</protein>
<evidence type="ECO:0000313" key="7">
    <source>
        <dbReference type="Proteomes" id="UP000198802"/>
    </source>
</evidence>
<dbReference type="PANTHER" id="PTHR30055:SF234">
    <property type="entry name" value="HTH-TYPE TRANSCRIPTIONAL REGULATOR BETI"/>
    <property type="match status" value="1"/>
</dbReference>
<evidence type="ECO:0000259" key="5">
    <source>
        <dbReference type="PROSITE" id="PS50977"/>
    </source>
</evidence>
<evidence type="ECO:0000256" key="3">
    <source>
        <dbReference type="ARBA" id="ARBA00023163"/>
    </source>
</evidence>
<dbReference type="GO" id="GO:0003700">
    <property type="term" value="F:DNA-binding transcription factor activity"/>
    <property type="evidence" value="ECO:0007669"/>
    <property type="project" value="TreeGrafter"/>
</dbReference>
<keyword evidence="2 4" id="KW-0238">DNA-binding</keyword>
<dbReference type="PANTHER" id="PTHR30055">
    <property type="entry name" value="HTH-TYPE TRANSCRIPTIONAL REGULATOR RUTR"/>
    <property type="match status" value="1"/>
</dbReference>
<evidence type="ECO:0000256" key="1">
    <source>
        <dbReference type="ARBA" id="ARBA00023015"/>
    </source>
</evidence>
<dbReference type="SUPFAM" id="SSF46689">
    <property type="entry name" value="Homeodomain-like"/>
    <property type="match status" value="1"/>
</dbReference>
<dbReference type="GO" id="GO:0000976">
    <property type="term" value="F:transcription cis-regulatory region binding"/>
    <property type="evidence" value="ECO:0007669"/>
    <property type="project" value="TreeGrafter"/>
</dbReference>
<gene>
    <name evidence="6" type="ORF">Ga0074812_103177</name>
</gene>
<dbReference type="InterPro" id="IPR009057">
    <property type="entry name" value="Homeodomain-like_sf"/>
</dbReference>
<evidence type="ECO:0000256" key="2">
    <source>
        <dbReference type="ARBA" id="ARBA00023125"/>
    </source>
</evidence>
<accession>A0A0S4QHQ3</accession>
<feature type="domain" description="HTH tetR-type" evidence="5">
    <location>
        <begin position="10"/>
        <end position="70"/>
    </location>
</feature>
<evidence type="ECO:0000313" key="6">
    <source>
        <dbReference type="EMBL" id="CUU54687.1"/>
    </source>
</evidence>
<dbReference type="RefSeq" id="WP_091272440.1">
    <property type="nucleotide sequence ID" value="NZ_FAOZ01000003.1"/>
</dbReference>
<feature type="DNA-binding region" description="H-T-H motif" evidence="4">
    <location>
        <begin position="33"/>
        <end position="52"/>
    </location>
</feature>
<organism evidence="6 7">
    <name type="scientific">Parafrankia irregularis</name>
    <dbReference type="NCBI Taxonomy" id="795642"/>
    <lineage>
        <taxon>Bacteria</taxon>
        <taxon>Bacillati</taxon>
        <taxon>Actinomycetota</taxon>
        <taxon>Actinomycetes</taxon>
        <taxon>Frankiales</taxon>
        <taxon>Frankiaceae</taxon>
        <taxon>Parafrankia</taxon>
    </lineage>
</organism>
<dbReference type="AlphaFoldDB" id="A0A0S4QHQ3"/>
<reference evidence="7" key="1">
    <citation type="submission" date="2015-11" db="EMBL/GenBank/DDBJ databases">
        <authorList>
            <person name="Varghese N."/>
        </authorList>
    </citation>
    <scope>NUCLEOTIDE SEQUENCE [LARGE SCALE GENOMIC DNA]</scope>
    <source>
        <strain evidence="7">DSM 45899</strain>
    </source>
</reference>
<dbReference type="Gene3D" id="1.10.357.10">
    <property type="entry name" value="Tetracycline Repressor, domain 2"/>
    <property type="match status" value="1"/>
</dbReference>
<dbReference type="Proteomes" id="UP000198802">
    <property type="component" value="Unassembled WGS sequence"/>
</dbReference>
<evidence type="ECO:0000256" key="4">
    <source>
        <dbReference type="PROSITE-ProRule" id="PRU00335"/>
    </source>
</evidence>
<dbReference type="PRINTS" id="PR00455">
    <property type="entry name" value="HTHTETR"/>
</dbReference>
<sequence length="202" mass="22335">MTGPERADAARNRAAILAAAAELFDRDGVEEVSMNDIARHAGVGKGTIFRRFGDRTALIEAVLLPRAAAMRRLVHHGPPPVGPGGEPLEALHALLDTLFDFVWANRTLIRALEHRVPHSYYAHSSSRYWLDELARRLTITHPHDDTEYLTHILSTALRADVVDYLVSVRGMALDQVRTGLHRLAFPSVAPPSLADVDRRSVS</sequence>
<name>A0A0S4QHQ3_9ACTN</name>
<keyword evidence="7" id="KW-1185">Reference proteome</keyword>
<dbReference type="InterPro" id="IPR050109">
    <property type="entry name" value="HTH-type_TetR-like_transc_reg"/>
</dbReference>
<dbReference type="EMBL" id="FAOZ01000003">
    <property type="protein sequence ID" value="CUU54687.1"/>
    <property type="molecule type" value="Genomic_DNA"/>
</dbReference>
<keyword evidence="3" id="KW-0804">Transcription</keyword>
<dbReference type="PROSITE" id="PS50977">
    <property type="entry name" value="HTH_TETR_2"/>
    <property type="match status" value="1"/>
</dbReference>
<keyword evidence="1" id="KW-0805">Transcription regulation</keyword>
<dbReference type="Pfam" id="PF00440">
    <property type="entry name" value="TetR_N"/>
    <property type="match status" value="1"/>
</dbReference>
<dbReference type="InterPro" id="IPR001647">
    <property type="entry name" value="HTH_TetR"/>
</dbReference>